<feature type="compositionally biased region" description="Polar residues" evidence="1">
    <location>
        <begin position="1"/>
        <end position="14"/>
    </location>
</feature>
<comment type="caution">
    <text evidence="2">The sequence shown here is derived from an EMBL/GenBank/DDBJ whole genome shotgun (WGS) entry which is preliminary data.</text>
</comment>
<organism evidence="2 3">
    <name type="scientific">Bifidobacterium cuniculi</name>
    <dbReference type="NCBI Taxonomy" id="1688"/>
    <lineage>
        <taxon>Bacteria</taxon>
        <taxon>Bacillati</taxon>
        <taxon>Actinomycetota</taxon>
        <taxon>Actinomycetes</taxon>
        <taxon>Bifidobacteriales</taxon>
        <taxon>Bifidobacteriaceae</taxon>
        <taxon>Bifidobacterium</taxon>
    </lineage>
</organism>
<dbReference type="EMBL" id="JGYV01000001">
    <property type="protein sequence ID" value="KFI66039.1"/>
    <property type="molecule type" value="Genomic_DNA"/>
</dbReference>
<evidence type="ECO:0000256" key="1">
    <source>
        <dbReference type="SAM" id="MobiDB-lite"/>
    </source>
</evidence>
<evidence type="ECO:0000313" key="3">
    <source>
        <dbReference type="Proteomes" id="UP000029067"/>
    </source>
</evidence>
<feature type="region of interest" description="Disordered" evidence="1">
    <location>
        <begin position="1"/>
        <end position="45"/>
    </location>
</feature>
<feature type="compositionally biased region" description="Low complexity" evidence="1">
    <location>
        <begin position="18"/>
        <end position="29"/>
    </location>
</feature>
<keyword evidence="3" id="KW-1185">Reference proteome</keyword>
<gene>
    <name evidence="2" type="ORF">BCUN_0539</name>
</gene>
<accession>A0A087B4T9</accession>
<dbReference type="Proteomes" id="UP000029067">
    <property type="component" value="Unassembled WGS sequence"/>
</dbReference>
<proteinExistence type="predicted"/>
<reference evidence="2 3" key="1">
    <citation type="submission" date="2014-03" db="EMBL/GenBank/DDBJ databases">
        <title>Genomics of Bifidobacteria.</title>
        <authorList>
            <person name="Ventura M."/>
            <person name="Milani C."/>
            <person name="Lugli G.A."/>
        </authorList>
    </citation>
    <scope>NUCLEOTIDE SEQUENCE [LARGE SCALE GENOMIC DNA]</scope>
    <source>
        <strain evidence="2 3">LMG 10738</strain>
    </source>
</reference>
<protein>
    <submittedName>
        <fullName evidence="2">Uncharacterized protein</fullName>
    </submittedName>
</protein>
<sequence>MRPQHTMQRTSQHTPLPHANHAVAHANANGEDANRPVTRRPDGTLPASMRLRLALFSHTTIIP</sequence>
<name>A0A087B4T9_9BIFI</name>
<dbReference type="AlphaFoldDB" id="A0A087B4T9"/>
<evidence type="ECO:0000313" key="2">
    <source>
        <dbReference type="EMBL" id="KFI66039.1"/>
    </source>
</evidence>